<accession>A0ACA9KXE3</accession>
<dbReference type="Proteomes" id="UP000789366">
    <property type="component" value="Unassembled WGS sequence"/>
</dbReference>
<comment type="caution">
    <text evidence="1">The sequence shown here is derived from an EMBL/GenBank/DDBJ whole genome shotgun (WGS) entry which is preliminary data.</text>
</comment>
<proteinExistence type="predicted"/>
<sequence>MPSGLKKKFPGSTNYELEGFVSSVMGLEFGTIPSISFGLSGPSNSKCDSILPGHANYRMFVLANSKLSSFANKLPGLENELPVSAKCELSGSMNYELSGSVNYELPGSTNYELFSLVNNESSDLVNNELSGFVNNELSGLVNFEVNSNLPSSMNFAVNNNFSDPMNSGFASNLPGSEGGSFNNWDAVQHAVDVYSKQHGFVAIKYRKDLDSIDRSIIWHHDYVCWKFGMNKPKKVENICEHCDGVSGTLLKELMKIIEQELEKEASYNCIRDYYRSNPSSGLPSTYNTIFKTIDLVLEEHLTPIPLSLQRAQMNQSLLYQGILVTIEQAKSSIKTDSMIEHLYDVPQIRLRELLLDILDDDILEIWEVFYIKMNSTAKSHYVVILKDLTVLCTSKTSVQIAVTEGVTIELIGILTQFITKYHCNTGLGMQETRNIQTENTNIITNIFTSNIESNNCHPLIDLSTSYNITEVSNPEYYKPRGRLPK</sequence>
<dbReference type="EMBL" id="CAJVPW010001903">
    <property type="protein sequence ID" value="CAG8494508.1"/>
    <property type="molecule type" value="Genomic_DNA"/>
</dbReference>
<organism evidence="1 2">
    <name type="scientific">Cetraspora pellucida</name>
    <dbReference type="NCBI Taxonomy" id="1433469"/>
    <lineage>
        <taxon>Eukaryota</taxon>
        <taxon>Fungi</taxon>
        <taxon>Fungi incertae sedis</taxon>
        <taxon>Mucoromycota</taxon>
        <taxon>Glomeromycotina</taxon>
        <taxon>Glomeromycetes</taxon>
        <taxon>Diversisporales</taxon>
        <taxon>Gigasporaceae</taxon>
        <taxon>Cetraspora</taxon>
    </lineage>
</organism>
<evidence type="ECO:0000313" key="1">
    <source>
        <dbReference type="EMBL" id="CAG8494508.1"/>
    </source>
</evidence>
<keyword evidence="2" id="KW-1185">Reference proteome</keyword>
<gene>
    <name evidence="1" type="ORF">SPELUC_LOCUS2715</name>
</gene>
<name>A0ACA9KXE3_9GLOM</name>
<evidence type="ECO:0000313" key="2">
    <source>
        <dbReference type="Proteomes" id="UP000789366"/>
    </source>
</evidence>
<protein>
    <submittedName>
        <fullName evidence="1">9982_t:CDS:1</fullName>
    </submittedName>
</protein>
<reference evidence="1" key="1">
    <citation type="submission" date="2021-06" db="EMBL/GenBank/DDBJ databases">
        <authorList>
            <person name="Kallberg Y."/>
            <person name="Tangrot J."/>
            <person name="Rosling A."/>
        </authorList>
    </citation>
    <scope>NUCLEOTIDE SEQUENCE</scope>
    <source>
        <strain evidence="1">28 12/20/2015</strain>
    </source>
</reference>